<evidence type="ECO:0000313" key="3">
    <source>
        <dbReference type="Proteomes" id="UP000779049"/>
    </source>
</evidence>
<comment type="caution">
    <text evidence="2">The sequence shown here is derived from an EMBL/GenBank/DDBJ whole genome shotgun (WGS) entry which is preliminary data.</text>
</comment>
<dbReference type="RefSeq" id="WP_087201166.1">
    <property type="nucleotide sequence ID" value="NZ_CP173660.1"/>
</dbReference>
<accession>A0ABS7L5M2</accession>
<dbReference type="SMART" id="SM00257">
    <property type="entry name" value="LysM"/>
    <property type="match status" value="1"/>
</dbReference>
<keyword evidence="3" id="KW-1185">Reference proteome</keyword>
<feature type="domain" description="LysM" evidence="1">
    <location>
        <begin position="467"/>
        <end position="510"/>
    </location>
</feature>
<dbReference type="InterPro" id="IPR036779">
    <property type="entry name" value="LysM_dom_sf"/>
</dbReference>
<dbReference type="PROSITE" id="PS51782">
    <property type="entry name" value="LYSM"/>
    <property type="match status" value="1"/>
</dbReference>
<dbReference type="CDD" id="cd00118">
    <property type="entry name" value="LysM"/>
    <property type="match status" value="1"/>
</dbReference>
<dbReference type="Gene3D" id="3.10.350.10">
    <property type="entry name" value="LysM domain"/>
    <property type="match status" value="1"/>
</dbReference>
<reference evidence="2 3" key="1">
    <citation type="journal article" date="2020" name="New Microbes New Infect">
        <title>Sellimonas caecigallum sp. nov., description and genome sequence of a new member of the Sellimonas genus isolated from the cecum of feral chicken.</title>
        <authorList>
            <person name="Wongkuna S."/>
            <person name="Ghimire S."/>
            <person name="Antony L."/>
            <person name="Chankhamhaengdecha S."/>
            <person name="Janvilisri T."/>
            <person name="Scaria J."/>
        </authorList>
    </citation>
    <scope>NUCLEOTIDE SEQUENCE [LARGE SCALE GENOMIC DNA]</scope>
    <source>
        <strain evidence="2 3">SW451</strain>
    </source>
</reference>
<proteinExistence type="predicted"/>
<name>A0ABS7L5M2_9FIRM</name>
<protein>
    <submittedName>
        <fullName evidence="2">DUF3794 domain-containing protein</fullName>
    </submittedName>
</protein>
<dbReference type="SUPFAM" id="SSF54106">
    <property type="entry name" value="LysM domain"/>
    <property type="match status" value="1"/>
</dbReference>
<dbReference type="InterPro" id="IPR018392">
    <property type="entry name" value="LysM"/>
</dbReference>
<sequence length="518" mass="59583">MELIKRQVQTQWSGKPVVDQFLIDSDYNVPDNRKDIRKIMLSEGELKPEEIKRADKYIKVQGKLLFRILYVTDEADEKIAELSGQIPFEEMVYSEEEKGEWVPRSSRTDVTVTMIHSRKLNIRTMAELVLVPEERENREITEDVEGIADSMKKKESRKILTVQNVIRDTYRIKEELKLPKGKDNIASLLWTDIKPQRLDTKLVQDGLIASGELLVFCFYETPDETLNWIEETVSYEGRIPCPGADETMFHQIYTKFTDETAEPRLDEDGEMRAIGMEVTLEVRAAVYEEREQEFLRDMYSLTQDITMDTKKEEYEQVVMQNHLKCSIHETLSLPELKDNIFQICHTGGTMEIVRTEAEEKGIRVEGILHICFLYVKPDDSIPFDTWQGMVPFSCLLECPEIGPHIRCFVDGYPEQITVSLLGGGKAEVKASAAFRAFVRKPEEVNLIVNAEAVPKSMEDIEGRPGIVGYIVKEGEDLFDLAKRYGTTEESIREVNGLKDEELKAGERILIFRENMSIL</sequence>
<dbReference type="InterPro" id="IPR024300">
    <property type="entry name" value="SipL_SPOCS_dom"/>
</dbReference>
<dbReference type="EMBL" id="VIRV01000003">
    <property type="protein sequence ID" value="MBY0758277.1"/>
    <property type="molecule type" value="Genomic_DNA"/>
</dbReference>
<dbReference type="Pfam" id="PF12673">
    <property type="entry name" value="SipL"/>
    <property type="match status" value="3"/>
</dbReference>
<organism evidence="2 3">
    <name type="scientific">Sellimonas caecigallum</name>
    <dbReference type="NCBI Taxonomy" id="2592333"/>
    <lineage>
        <taxon>Bacteria</taxon>
        <taxon>Bacillati</taxon>
        <taxon>Bacillota</taxon>
        <taxon>Clostridia</taxon>
        <taxon>Lachnospirales</taxon>
        <taxon>Lachnospiraceae</taxon>
        <taxon>Sellimonas</taxon>
    </lineage>
</organism>
<dbReference type="Proteomes" id="UP000779049">
    <property type="component" value="Unassembled WGS sequence"/>
</dbReference>
<dbReference type="Pfam" id="PF01476">
    <property type="entry name" value="LysM"/>
    <property type="match status" value="1"/>
</dbReference>
<evidence type="ECO:0000259" key="1">
    <source>
        <dbReference type="PROSITE" id="PS51782"/>
    </source>
</evidence>
<evidence type="ECO:0000313" key="2">
    <source>
        <dbReference type="EMBL" id="MBY0758277.1"/>
    </source>
</evidence>
<gene>
    <name evidence="2" type="ORF">FLB61_04080</name>
</gene>